<evidence type="ECO:0000256" key="2">
    <source>
        <dbReference type="ARBA" id="ARBA00009142"/>
    </source>
</evidence>
<feature type="transmembrane region" description="Helical" evidence="8">
    <location>
        <begin position="73"/>
        <end position="92"/>
    </location>
</feature>
<keyword evidence="4 8" id="KW-1003">Cell membrane</keyword>
<dbReference type="PANTHER" id="PTHR30269">
    <property type="entry name" value="TRANSMEMBRANE PROTEIN YFCA"/>
    <property type="match status" value="1"/>
</dbReference>
<sequence>MESLLLPTLAGAGVMTGAATQRATGLGFALVAAPFLVLVLGARTGVALVNLLSAVLCAIVLLRTWRALEWRRMAWLTVPGLAAVPAGIAVIGALPEPLLLVLVGTLAVGAMLLVQCGEQAATLHGRSGAVTAGAMSGFMNVTAGLGGPMITVHALSEGWDMRRFVATAQAHLLVINCVSVAAKGLPPIGFRELSAATVLVLAGAAAGEWLTSRVDPLLIRRLMIAVALLGGLAAVLRGVLTW</sequence>
<protein>
    <recommendedName>
        <fullName evidence="8">Probable membrane transporter protein</fullName>
    </recommendedName>
</protein>
<evidence type="ECO:0000256" key="4">
    <source>
        <dbReference type="ARBA" id="ARBA00022475"/>
    </source>
</evidence>
<gene>
    <name evidence="9" type="ORF">LHJ74_12375</name>
</gene>
<dbReference type="Proteomes" id="UP001156389">
    <property type="component" value="Unassembled WGS sequence"/>
</dbReference>
<reference evidence="9 10" key="1">
    <citation type="submission" date="2021-10" db="EMBL/GenBank/DDBJ databases">
        <title>Streptomyces gossypii sp. nov., isolated from soil collected from cotton field.</title>
        <authorList>
            <person name="Ge X."/>
            <person name="Chen X."/>
            <person name="Liu W."/>
        </authorList>
    </citation>
    <scope>NUCLEOTIDE SEQUENCE [LARGE SCALE GENOMIC DNA]</scope>
    <source>
        <strain evidence="9 10">N2-109</strain>
    </source>
</reference>
<keyword evidence="5 8" id="KW-0812">Transmembrane</keyword>
<comment type="similarity">
    <text evidence="2 8">Belongs to the 4-toluene sulfonate uptake permease (TSUP) (TC 2.A.102) family.</text>
</comment>
<feature type="transmembrane region" description="Helical" evidence="8">
    <location>
        <begin position="129"/>
        <end position="155"/>
    </location>
</feature>
<dbReference type="InterPro" id="IPR002781">
    <property type="entry name" value="TM_pro_TauE-like"/>
</dbReference>
<keyword evidence="3" id="KW-0813">Transport</keyword>
<organism evidence="9 10">
    <name type="scientific">Streptomyces gossypii</name>
    <dbReference type="NCBI Taxonomy" id="2883101"/>
    <lineage>
        <taxon>Bacteria</taxon>
        <taxon>Bacillati</taxon>
        <taxon>Actinomycetota</taxon>
        <taxon>Actinomycetes</taxon>
        <taxon>Kitasatosporales</taxon>
        <taxon>Streptomycetaceae</taxon>
        <taxon>Streptomyces</taxon>
    </lineage>
</organism>
<evidence type="ECO:0000256" key="5">
    <source>
        <dbReference type="ARBA" id="ARBA00022692"/>
    </source>
</evidence>
<feature type="transmembrane region" description="Helical" evidence="8">
    <location>
        <begin position="222"/>
        <end position="240"/>
    </location>
</feature>
<name>A0ABT2JTK7_9ACTN</name>
<feature type="transmembrane region" description="Helical" evidence="8">
    <location>
        <begin position="193"/>
        <end position="210"/>
    </location>
</feature>
<dbReference type="RefSeq" id="WP_260218017.1">
    <property type="nucleotide sequence ID" value="NZ_JAJAGO010000005.1"/>
</dbReference>
<evidence type="ECO:0000256" key="8">
    <source>
        <dbReference type="RuleBase" id="RU363041"/>
    </source>
</evidence>
<keyword evidence="7 8" id="KW-0472">Membrane</keyword>
<evidence type="ECO:0000256" key="3">
    <source>
        <dbReference type="ARBA" id="ARBA00022448"/>
    </source>
</evidence>
<dbReference type="Pfam" id="PF01925">
    <property type="entry name" value="TauE"/>
    <property type="match status" value="1"/>
</dbReference>
<evidence type="ECO:0000256" key="6">
    <source>
        <dbReference type="ARBA" id="ARBA00022989"/>
    </source>
</evidence>
<keyword evidence="6 8" id="KW-1133">Transmembrane helix</keyword>
<evidence type="ECO:0000256" key="7">
    <source>
        <dbReference type="ARBA" id="ARBA00023136"/>
    </source>
</evidence>
<proteinExistence type="inferred from homology"/>
<dbReference type="EMBL" id="JAJAGO010000005">
    <property type="protein sequence ID" value="MCT2590695.1"/>
    <property type="molecule type" value="Genomic_DNA"/>
</dbReference>
<dbReference type="InterPro" id="IPR052017">
    <property type="entry name" value="TSUP"/>
</dbReference>
<accession>A0ABT2JTK7</accession>
<evidence type="ECO:0000256" key="1">
    <source>
        <dbReference type="ARBA" id="ARBA00004651"/>
    </source>
</evidence>
<evidence type="ECO:0000313" key="10">
    <source>
        <dbReference type="Proteomes" id="UP001156389"/>
    </source>
</evidence>
<feature type="transmembrane region" description="Helical" evidence="8">
    <location>
        <begin position="28"/>
        <end position="61"/>
    </location>
</feature>
<comment type="subcellular location">
    <subcellularLocation>
        <location evidence="1 8">Cell membrane</location>
        <topology evidence="1 8">Multi-pass membrane protein</topology>
    </subcellularLocation>
</comment>
<comment type="caution">
    <text evidence="9">The sequence shown here is derived from an EMBL/GenBank/DDBJ whole genome shotgun (WGS) entry which is preliminary data.</text>
</comment>
<evidence type="ECO:0000313" key="9">
    <source>
        <dbReference type="EMBL" id="MCT2590695.1"/>
    </source>
</evidence>
<keyword evidence="10" id="KW-1185">Reference proteome</keyword>
<dbReference type="PANTHER" id="PTHR30269:SF37">
    <property type="entry name" value="MEMBRANE TRANSPORTER PROTEIN"/>
    <property type="match status" value="1"/>
</dbReference>
<feature type="transmembrane region" description="Helical" evidence="8">
    <location>
        <begin position="98"/>
        <end position="117"/>
    </location>
</feature>